<dbReference type="Pfam" id="PF01878">
    <property type="entry name" value="EVE"/>
    <property type="match status" value="2"/>
</dbReference>
<evidence type="ECO:0000256" key="1">
    <source>
        <dbReference type="ARBA" id="ARBA00004123"/>
    </source>
</evidence>
<dbReference type="InterPro" id="IPR002740">
    <property type="entry name" value="EVE_domain"/>
</dbReference>
<dbReference type="InterPro" id="IPR047197">
    <property type="entry name" value="THYN1-like_EVE"/>
</dbReference>
<comment type="subcellular location">
    <subcellularLocation>
        <location evidence="1">Nucleus</location>
    </subcellularLocation>
</comment>
<reference evidence="4 5" key="1">
    <citation type="submission" date="2016-04" db="EMBL/GenBank/DDBJ databases">
        <title>Evolutionary innovation and constraint leading to complex multicellularity in the Ascomycota.</title>
        <authorList>
            <person name="Cisse O."/>
            <person name="Nguyen A."/>
            <person name="Hewitt D.A."/>
            <person name="Jedd G."/>
            <person name="Stajich J.E."/>
        </authorList>
    </citation>
    <scope>NUCLEOTIDE SEQUENCE [LARGE SCALE GENOMIC DNA]</scope>
    <source>
        <strain evidence="4 5">DAH-3</strain>
    </source>
</reference>
<dbReference type="GO" id="GO:0005634">
    <property type="term" value="C:nucleus"/>
    <property type="evidence" value="ECO:0007669"/>
    <property type="project" value="UniProtKB-SubCell"/>
</dbReference>
<evidence type="ECO:0000313" key="4">
    <source>
        <dbReference type="EMBL" id="OLL25018.1"/>
    </source>
</evidence>
<evidence type="ECO:0000256" key="2">
    <source>
        <dbReference type="ARBA" id="ARBA00023242"/>
    </source>
</evidence>
<sequence>MWYGMKKGDLAFFYHSNCKNPGIVGVVEVIHLQSILMLTKLEIIKEAYPDCTLPTLPTLLIQIDTAWDENHPYFDHKSQKEDPRWFMVDVQFTRHLNRIITLTNLKQYKFTQLSNLEMLKRSQLSVSKVSKEDWEFIIGLEEESID</sequence>
<accession>A0A1U7LQW3</accession>
<dbReference type="Gene3D" id="3.10.590.10">
    <property type="entry name" value="ph1033 like domains"/>
    <property type="match status" value="1"/>
</dbReference>
<dbReference type="InterPro" id="IPR052181">
    <property type="entry name" value="5hmC_binding"/>
</dbReference>
<keyword evidence="2" id="KW-0539">Nucleus</keyword>
<feature type="domain" description="EVE" evidence="3">
    <location>
        <begin position="5"/>
        <end position="30"/>
    </location>
</feature>
<keyword evidence="5" id="KW-1185">Reference proteome</keyword>
<dbReference type="Proteomes" id="UP000186594">
    <property type="component" value="Unassembled WGS sequence"/>
</dbReference>
<dbReference type="PANTHER" id="PTHR14087">
    <property type="entry name" value="THYMOCYTE NUCLEAR PROTEIN 1"/>
    <property type="match status" value="1"/>
</dbReference>
<dbReference type="InterPro" id="IPR015947">
    <property type="entry name" value="PUA-like_sf"/>
</dbReference>
<protein>
    <submittedName>
        <fullName evidence="4">Thymocyte nuclear protein 1</fullName>
    </submittedName>
</protein>
<gene>
    <name evidence="4" type="ORF">NEOLI_000124</name>
</gene>
<dbReference type="EMBL" id="LXFE01000515">
    <property type="protein sequence ID" value="OLL25018.1"/>
    <property type="molecule type" value="Genomic_DNA"/>
</dbReference>
<name>A0A1U7LQW3_NEOID</name>
<feature type="domain" description="EVE" evidence="3">
    <location>
        <begin position="64"/>
        <end position="138"/>
    </location>
</feature>
<dbReference type="SUPFAM" id="SSF88697">
    <property type="entry name" value="PUA domain-like"/>
    <property type="match status" value="1"/>
</dbReference>
<evidence type="ECO:0000259" key="3">
    <source>
        <dbReference type="Pfam" id="PF01878"/>
    </source>
</evidence>
<dbReference type="PANTHER" id="PTHR14087:SF7">
    <property type="entry name" value="THYMOCYTE NUCLEAR PROTEIN 1"/>
    <property type="match status" value="1"/>
</dbReference>
<dbReference type="CDD" id="cd21133">
    <property type="entry name" value="EVE"/>
    <property type="match status" value="1"/>
</dbReference>
<dbReference type="AlphaFoldDB" id="A0A1U7LQW3"/>
<organism evidence="4 5">
    <name type="scientific">Neolecta irregularis (strain DAH-3)</name>
    <dbReference type="NCBI Taxonomy" id="1198029"/>
    <lineage>
        <taxon>Eukaryota</taxon>
        <taxon>Fungi</taxon>
        <taxon>Dikarya</taxon>
        <taxon>Ascomycota</taxon>
        <taxon>Taphrinomycotina</taxon>
        <taxon>Neolectales</taxon>
        <taxon>Neolectaceae</taxon>
        <taxon>Neolecta</taxon>
    </lineage>
</organism>
<dbReference type="STRING" id="1198029.A0A1U7LQW3"/>
<dbReference type="OrthoDB" id="41445at2759"/>
<comment type="caution">
    <text evidence="4">The sequence shown here is derived from an EMBL/GenBank/DDBJ whole genome shotgun (WGS) entry which is preliminary data.</text>
</comment>
<proteinExistence type="predicted"/>
<evidence type="ECO:0000313" key="5">
    <source>
        <dbReference type="Proteomes" id="UP000186594"/>
    </source>
</evidence>
<dbReference type="OMA" id="TAWDENH"/>